<organism evidence="1 2">
    <name type="scientific">Sabulicella glaciei</name>
    <dbReference type="NCBI Taxonomy" id="2984948"/>
    <lineage>
        <taxon>Bacteria</taxon>
        <taxon>Pseudomonadati</taxon>
        <taxon>Pseudomonadota</taxon>
        <taxon>Alphaproteobacteria</taxon>
        <taxon>Acetobacterales</taxon>
        <taxon>Acetobacteraceae</taxon>
        <taxon>Sabulicella</taxon>
    </lineage>
</organism>
<evidence type="ECO:0000313" key="1">
    <source>
        <dbReference type="EMBL" id="MCW8088220.1"/>
    </source>
</evidence>
<dbReference type="Proteomes" id="UP001526430">
    <property type="component" value="Unassembled WGS sequence"/>
</dbReference>
<proteinExistence type="predicted"/>
<gene>
    <name evidence="1" type="ORF">OF850_21745</name>
</gene>
<sequence length="126" mass="13302">MMHIQPDPSEFLAAVSDGGGQIRPQAVCDRLCITMEQLAEAVGVSSETLTQGGRMSTPTAPARLRDMADVIGRVRQAAGSEHAALVWCQSQNLPGFGDLTAEDLVKTGRADAVCAYLTDIEHGGYA</sequence>
<accession>A0ABT3P1E0</accession>
<comment type="caution">
    <text evidence="1">The sequence shown here is derived from an EMBL/GenBank/DDBJ whole genome shotgun (WGS) entry which is preliminary data.</text>
</comment>
<dbReference type="EMBL" id="JAPFQI010000029">
    <property type="protein sequence ID" value="MCW8088220.1"/>
    <property type="molecule type" value="Genomic_DNA"/>
</dbReference>
<protein>
    <submittedName>
        <fullName evidence="1">MbcA/ParS/Xre antitoxin family protein</fullName>
    </submittedName>
</protein>
<name>A0ABT3P1E0_9PROT</name>
<evidence type="ECO:0000313" key="2">
    <source>
        <dbReference type="Proteomes" id="UP001526430"/>
    </source>
</evidence>
<reference evidence="1 2" key="1">
    <citation type="submission" date="2022-10" db="EMBL/GenBank/DDBJ databases">
        <title>Roseococcus glaciei nov., sp. nov., isolated from glacier.</title>
        <authorList>
            <person name="Liu Q."/>
            <person name="Xin Y.-H."/>
        </authorList>
    </citation>
    <scope>NUCLEOTIDE SEQUENCE [LARGE SCALE GENOMIC DNA]</scope>
    <source>
        <strain evidence="1 2">MDT2-1-1</strain>
    </source>
</reference>
<keyword evidence="2" id="KW-1185">Reference proteome</keyword>